<evidence type="ECO:0000313" key="2">
    <source>
        <dbReference type="Proteomes" id="UP001633002"/>
    </source>
</evidence>
<keyword evidence="2" id="KW-1185">Reference proteome</keyword>
<reference evidence="1 2" key="1">
    <citation type="submission" date="2024-09" db="EMBL/GenBank/DDBJ databases">
        <title>Chromosome-scale assembly of Riccia sorocarpa.</title>
        <authorList>
            <person name="Paukszto L."/>
        </authorList>
    </citation>
    <scope>NUCLEOTIDE SEQUENCE [LARGE SCALE GENOMIC DNA]</scope>
    <source>
        <strain evidence="1">LP-2024</strain>
        <tissue evidence="1">Aerial parts of the thallus</tissue>
    </source>
</reference>
<comment type="caution">
    <text evidence="1">The sequence shown here is derived from an EMBL/GenBank/DDBJ whole genome shotgun (WGS) entry which is preliminary data.</text>
</comment>
<name>A0ABD3HPG6_9MARC</name>
<dbReference type="Proteomes" id="UP001633002">
    <property type="component" value="Unassembled WGS sequence"/>
</dbReference>
<dbReference type="EMBL" id="JBJQOH010000003">
    <property type="protein sequence ID" value="KAL3692021.1"/>
    <property type="molecule type" value="Genomic_DNA"/>
</dbReference>
<accession>A0ABD3HPG6</accession>
<gene>
    <name evidence="1" type="ORF">R1sor_005672</name>
</gene>
<protein>
    <submittedName>
        <fullName evidence="1">Uncharacterized protein</fullName>
    </submittedName>
</protein>
<evidence type="ECO:0000313" key="1">
    <source>
        <dbReference type="EMBL" id="KAL3692021.1"/>
    </source>
</evidence>
<organism evidence="1 2">
    <name type="scientific">Riccia sorocarpa</name>
    <dbReference type="NCBI Taxonomy" id="122646"/>
    <lineage>
        <taxon>Eukaryota</taxon>
        <taxon>Viridiplantae</taxon>
        <taxon>Streptophyta</taxon>
        <taxon>Embryophyta</taxon>
        <taxon>Marchantiophyta</taxon>
        <taxon>Marchantiopsida</taxon>
        <taxon>Marchantiidae</taxon>
        <taxon>Marchantiales</taxon>
        <taxon>Ricciaceae</taxon>
        <taxon>Riccia</taxon>
    </lineage>
</organism>
<proteinExistence type="predicted"/>
<sequence length="145" mass="15977">MSFLLVAWAKTTSFLKPPGNTDLRTWESTPICGPSLQAVRNKAIVGKTQGHTTLKEAGITHLQHISDGTGKLRELRDIDANLVHDRKASNEFQKIHHKAAAKASRAVKTQEELNKLDNKFCTKWAVITLDFRILGAALAGSIRPP</sequence>
<dbReference type="AlphaFoldDB" id="A0ABD3HPG6"/>